<dbReference type="AlphaFoldDB" id="A0A291LVS6"/>
<gene>
    <name evidence="2" type="ORF">CBW24_00225</name>
</gene>
<dbReference type="SUPFAM" id="SSF54913">
    <property type="entry name" value="GlnB-like"/>
    <property type="match status" value="1"/>
</dbReference>
<proteinExistence type="predicted"/>
<dbReference type="EMBL" id="CP021404">
    <property type="protein sequence ID" value="ATI40588.1"/>
    <property type="molecule type" value="Genomic_DNA"/>
</dbReference>
<reference evidence="2 3" key="1">
    <citation type="submission" date="2017-05" db="EMBL/GenBank/DDBJ databases">
        <title>Comparative genomic and metabolic analysis of manganese-oxidizing mechanisms in Celeribater manganoxidans DY25T: its adaption to the environment of polymetallic nodule.</title>
        <authorList>
            <person name="Wang X."/>
        </authorList>
    </citation>
    <scope>NUCLEOTIDE SEQUENCE [LARGE SCALE GENOMIC DNA]</scope>
    <source>
        <strain evidence="2 3">DY25</strain>
    </source>
</reference>
<dbReference type="InterPro" id="IPR018551">
    <property type="entry name" value="DUF2007"/>
</dbReference>
<evidence type="ECO:0000313" key="2">
    <source>
        <dbReference type="EMBL" id="ATI40588.1"/>
    </source>
</evidence>
<dbReference type="Proteomes" id="UP000219050">
    <property type="component" value="Chromosome"/>
</dbReference>
<organism evidence="2 3">
    <name type="scientific">Pacificitalea manganoxidans</name>
    <dbReference type="NCBI Taxonomy" id="1411902"/>
    <lineage>
        <taxon>Bacteria</taxon>
        <taxon>Pseudomonadati</taxon>
        <taxon>Pseudomonadota</taxon>
        <taxon>Alphaproteobacteria</taxon>
        <taxon>Rhodobacterales</taxon>
        <taxon>Paracoccaceae</taxon>
        <taxon>Pacificitalea</taxon>
    </lineage>
</organism>
<keyword evidence="3" id="KW-1185">Reference proteome</keyword>
<dbReference type="Pfam" id="PF09413">
    <property type="entry name" value="DUF2007"/>
    <property type="match status" value="1"/>
</dbReference>
<evidence type="ECO:0000259" key="1">
    <source>
        <dbReference type="Pfam" id="PF09413"/>
    </source>
</evidence>
<dbReference type="Gene3D" id="3.30.70.790">
    <property type="entry name" value="UreE, C-terminal domain"/>
    <property type="match status" value="1"/>
</dbReference>
<dbReference type="OrthoDB" id="5297170at2"/>
<protein>
    <recommendedName>
        <fullName evidence="1">DUF2007 domain-containing protein</fullName>
    </recommendedName>
</protein>
<name>A0A291LVS6_9RHOB</name>
<accession>A0A291LVS6</accession>
<dbReference type="KEGG" id="cmag:CBW24_00225"/>
<evidence type="ECO:0000313" key="3">
    <source>
        <dbReference type="Proteomes" id="UP000219050"/>
    </source>
</evidence>
<feature type="domain" description="DUF2007" evidence="1">
    <location>
        <begin position="1"/>
        <end position="64"/>
    </location>
</feature>
<dbReference type="InterPro" id="IPR011322">
    <property type="entry name" value="N-reg_PII-like_a/b"/>
</dbReference>
<dbReference type="RefSeq" id="WP_088663151.1">
    <property type="nucleotide sequence ID" value="NZ_CP021404.1"/>
</dbReference>
<sequence>MKELLRANDPTVIAFAQALLAGEDIECFEMDVHMSILDGSLGILPRRLMVADDDLIAARAAMRANGIDVTTDRD</sequence>